<accession>A0A9W8LFS6</accession>
<evidence type="ECO:0000313" key="2">
    <source>
        <dbReference type="Proteomes" id="UP001140217"/>
    </source>
</evidence>
<dbReference type="Proteomes" id="UP001140217">
    <property type="component" value="Unassembled WGS sequence"/>
</dbReference>
<protein>
    <submittedName>
        <fullName evidence="1">UDP-glucose-4-epimerase</fullName>
    </submittedName>
</protein>
<proteinExistence type="predicted"/>
<dbReference type="InterPro" id="IPR021861">
    <property type="entry name" value="THO_THOC1"/>
</dbReference>
<name>A0A9W8LFS6_9FUNG</name>
<gene>
    <name evidence="1" type="primary">GAL10</name>
    <name evidence="1" type="ORF">H4R18_003804</name>
</gene>
<sequence>MAHGRDEAQDAWRAAVERAVDEVVRAGIVFSAELDAAAAERVAAAVAAAGDEGDRRRLEYALHTYLFDTVGQLPADPVPRIDGGAATGAGAEALCRALAAVDIAAVLSDREQTDAALAFTLLEEAMDMASVEMCSELFAHVERRAEVLRRNMTTTGGKGTVMLRMCNSLLRRIPQATLGEFAGRVQLFVANSLPISERSGVNLRGDVDQANLPQLDDAAAGEDAATYRAFWSLQTYFAQPQELAAPGRGFGAFADAAALAMDRFQEAGAAKQPALAGAGGSGGMVPKFLTSPALLRAQFGDAQFKCQVLLQLLIFARYVASVTGSRARALRETATNKFVVSELALTDADLARLGELRRRAESLLVATAADRGVFGRTARFVVRNEAQWARWKAESCRPFEQPPDAALVGEMQAAARAFLAVQGAAFPEPAGQPMGSQRLQALWAIETGAASVRGLGGEVRGINLLAAMGRLDLYCRADGDYELLTAREQERADLMQWRALRSAVQDNMFRKIDPASRSLASLRGEVFAHAASGDPTDGESTPMEVEREKVVAMEVEAAGL</sequence>
<dbReference type="OrthoDB" id="10257415at2759"/>
<dbReference type="PANTHER" id="PTHR13265:SF0">
    <property type="entry name" value="HPR1"/>
    <property type="match status" value="1"/>
</dbReference>
<organism evidence="1 2">
    <name type="scientific">Coemansia javaensis</name>
    <dbReference type="NCBI Taxonomy" id="2761396"/>
    <lineage>
        <taxon>Eukaryota</taxon>
        <taxon>Fungi</taxon>
        <taxon>Fungi incertae sedis</taxon>
        <taxon>Zoopagomycota</taxon>
        <taxon>Kickxellomycotina</taxon>
        <taxon>Kickxellomycetes</taxon>
        <taxon>Kickxellales</taxon>
        <taxon>Kickxellaceae</taxon>
        <taxon>Coemansia</taxon>
    </lineage>
</organism>
<dbReference type="Pfam" id="PF11957">
    <property type="entry name" value="efThoc1"/>
    <property type="match status" value="2"/>
</dbReference>
<dbReference type="PANTHER" id="PTHR13265">
    <property type="entry name" value="THO COMPLEX SUBUNIT 1"/>
    <property type="match status" value="1"/>
</dbReference>
<keyword evidence="2" id="KW-1185">Reference proteome</keyword>
<comment type="caution">
    <text evidence="1">The sequence shown here is derived from an EMBL/GenBank/DDBJ whole genome shotgun (WGS) entry which is preliminary data.</text>
</comment>
<dbReference type="GO" id="GO:0000445">
    <property type="term" value="C:THO complex part of transcription export complex"/>
    <property type="evidence" value="ECO:0007669"/>
    <property type="project" value="TreeGrafter"/>
</dbReference>
<reference evidence="1" key="1">
    <citation type="submission" date="2022-07" db="EMBL/GenBank/DDBJ databases">
        <title>Phylogenomic reconstructions and comparative analyses of Kickxellomycotina fungi.</title>
        <authorList>
            <person name="Reynolds N.K."/>
            <person name="Stajich J.E."/>
            <person name="Barry K."/>
            <person name="Grigoriev I.V."/>
            <person name="Crous P."/>
            <person name="Smith M.E."/>
        </authorList>
    </citation>
    <scope>NUCLEOTIDE SEQUENCE</scope>
    <source>
        <strain evidence="1">NBRC 105414</strain>
    </source>
</reference>
<dbReference type="AlphaFoldDB" id="A0A9W8LFS6"/>
<dbReference type="EMBL" id="JANBUL010000162">
    <property type="protein sequence ID" value="KAJ2779809.1"/>
    <property type="molecule type" value="Genomic_DNA"/>
</dbReference>
<dbReference type="GO" id="GO:0006406">
    <property type="term" value="P:mRNA export from nucleus"/>
    <property type="evidence" value="ECO:0007669"/>
    <property type="project" value="TreeGrafter"/>
</dbReference>
<evidence type="ECO:0000313" key="1">
    <source>
        <dbReference type="EMBL" id="KAJ2779809.1"/>
    </source>
</evidence>